<protein>
    <submittedName>
        <fullName evidence="1">Uncharacterized protein</fullName>
    </submittedName>
</protein>
<organism evidence="1">
    <name type="scientific">Rhizophora mucronata</name>
    <name type="common">Asiatic mangrove</name>
    <dbReference type="NCBI Taxonomy" id="61149"/>
    <lineage>
        <taxon>Eukaryota</taxon>
        <taxon>Viridiplantae</taxon>
        <taxon>Streptophyta</taxon>
        <taxon>Embryophyta</taxon>
        <taxon>Tracheophyta</taxon>
        <taxon>Spermatophyta</taxon>
        <taxon>Magnoliopsida</taxon>
        <taxon>eudicotyledons</taxon>
        <taxon>Gunneridae</taxon>
        <taxon>Pentapetalae</taxon>
        <taxon>rosids</taxon>
        <taxon>fabids</taxon>
        <taxon>Malpighiales</taxon>
        <taxon>Rhizophoraceae</taxon>
        <taxon>Rhizophora</taxon>
    </lineage>
</organism>
<evidence type="ECO:0000313" key="1">
    <source>
        <dbReference type="EMBL" id="MBX48061.1"/>
    </source>
</evidence>
<accession>A0A2P2P0A0</accession>
<dbReference type="AlphaFoldDB" id="A0A2P2P0A0"/>
<dbReference type="EMBL" id="GGEC01067577">
    <property type="protein sequence ID" value="MBX48061.1"/>
    <property type="molecule type" value="Transcribed_RNA"/>
</dbReference>
<proteinExistence type="predicted"/>
<sequence>MTQGTPVPRPTAMCAAHWVYALPGAPISFSTGPYSFSIWDKIIGPP</sequence>
<reference evidence="1" key="1">
    <citation type="submission" date="2018-02" db="EMBL/GenBank/DDBJ databases">
        <title>Rhizophora mucronata_Transcriptome.</title>
        <authorList>
            <person name="Meera S.P."/>
            <person name="Sreeshan A."/>
            <person name="Augustine A."/>
        </authorList>
    </citation>
    <scope>NUCLEOTIDE SEQUENCE</scope>
    <source>
        <tissue evidence="1">Leaf</tissue>
    </source>
</reference>
<name>A0A2P2P0A0_RHIMU</name>